<dbReference type="Pfam" id="PF03703">
    <property type="entry name" value="bPH_2"/>
    <property type="match status" value="3"/>
</dbReference>
<evidence type="ECO:0000313" key="3">
    <source>
        <dbReference type="EMBL" id="SIS59638.1"/>
    </source>
</evidence>
<evidence type="ECO:0000256" key="1">
    <source>
        <dbReference type="SAM" id="Phobius"/>
    </source>
</evidence>
<dbReference type="RefSeq" id="WP_076560249.1">
    <property type="nucleotide sequence ID" value="NZ_FTOC01000010.1"/>
</dbReference>
<feature type="transmembrane region" description="Helical" evidence="1">
    <location>
        <begin position="195"/>
        <end position="214"/>
    </location>
</feature>
<keyword evidence="4" id="KW-1185">Reference proteome</keyword>
<dbReference type="STRING" id="570947.SAMN05421687_11072"/>
<feature type="domain" description="YdbS-like PH" evidence="2">
    <location>
        <begin position="265"/>
        <end position="347"/>
    </location>
</feature>
<keyword evidence="1" id="KW-1133">Transmembrane helix</keyword>
<dbReference type="InterPro" id="IPR014529">
    <property type="entry name" value="UCP026631"/>
</dbReference>
<keyword evidence="1" id="KW-0812">Transmembrane</keyword>
<reference evidence="4" key="1">
    <citation type="submission" date="2017-01" db="EMBL/GenBank/DDBJ databases">
        <authorList>
            <person name="Varghese N."/>
            <person name="Submissions S."/>
        </authorList>
    </citation>
    <scope>NUCLEOTIDE SEQUENCE [LARGE SCALE GENOMIC DNA]</scope>
    <source>
        <strain evidence="4">DSM 23127</strain>
    </source>
</reference>
<name>A0A1N7KDH1_9BACI</name>
<feature type="domain" description="YdbS-like PH" evidence="2">
    <location>
        <begin position="61"/>
        <end position="134"/>
    </location>
</feature>
<evidence type="ECO:0000259" key="2">
    <source>
        <dbReference type="Pfam" id="PF03703"/>
    </source>
</evidence>
<gene>
    <name evidence="3" type="ORF">SAMN05421687_11072</name>
</gene>
<accession>A0A1N7KDH1</accession>
<dbReference type="PIRSF" id="PIRSF026631">
    <property type="entry name" value="UCP026631"/>
    <property type="match status" value="1"/>
</dbReference>
<sequence>MMRYHPLTILFRIYNLVKNSVFIALLLFVVNGGSDSWLFEYGRYAFLAIILWRVIYIILAWFFEKYHWENQTFHMRKGIFVKKSSTIPFSRVQNVTKKTTIFHKLFGLTSLSLETAMDGEDDSIYFEVVSKQHADFWVNLVQEETKVKETTREEAVHQSEIDPMQGTVDYEEQYQKPERVVHFTANKKDLIKASFTSLSFLAIIPITFAAYDYLESFLPAQDEMEGVFQAVVGSVWLIVIIATLALIIAVGFGVSRTFIRYGNYQISSDNRRIYIDKGVLDESYFAIEKRKVQGLEITQSLMKRIFGLAEVKIISSSSSPAGGNEKADINSLYPFLPVKEAYRLIEEILPGYRCDAELEKLPLISLWVKLLTPSWLWIVSTIALIYFKPDFFQIQQIWWILIIVLFCLVVLQRVLDYTHTKYAVTDDQVQWWSGGLTTKMFMTKRKNVIGLTYSQTKLQRYFRVASITTVNRSTPVRMEKINDIPFSFARKMEAWYLDRRKEIEITGK</sequence>
<protein>
    <submittedName>
        <fullName evidence="3">Putative membrane protein</fullName>
    </submittedName>
</protein>
<evidence type="ECO:0000313" key="4">
    <source>
        <dbReference type="Proteomes" id="UP000187608"/>
    </source>
</evidence>
<feature type="domain" description="YdbS-like PH" evidence="2">
    <location>
        <begin position="417"/>
        <end position="496"/>
    </location>
</feature>
<dbReference type="AlphaFoldDB" id="A0A1N7KDH1"/>
<feature type="transmembrane region" description="Helical" evidence="1">
    <location>
        <begin position="393"/>
        <end position="411"/>
    </location>
</feature>
<dbReference type="PANTHER" id="PTHR34473">
    <property type="entry name" value="UPF0699 TRANSMEMBRANE PROTEIN YDBS"/>
    <property type="match status" value="1"/>
</dbReference>
<keyword evidence="1" id="KW-0472">Membrane</keyword>
<proteinExistence type="predicted"/>
<dbReference type="InterPro" id="IPR005182">
    <property type="entry name" value="YdbS-like_PH"/>
</dbReference>
<dbReference type="Proteomes" id="UP000187608">
    <property type="component" value="Unassembled WGS sequence"/>
</dbReference>
<feature type="transmembrane region" description="Helical" evidence="1">
    <location>
        <begin position="234"/>
        <end position="254"/>
    </location>
</feature>
<dbReference type="PANTHER" id="PTHR34473:SF2">
    <property type="entry name" value="UPF0699 TRANSMEMBRANE PROTEIN YDBT"/>
    <property type="match status" value="1"/>
</dbReference>
<feature type="transmembrane region" description="Helical" evidence="1">
    <location>
        <begin position="366"/>
        <end position="387"/>
    </location>
</feature>
<feature type="transmembrane region" description="Helical" evidence="1">
    <location>
        <begin position="45"/>
        <end position="63"/>
    </location>
</feature>
<dbReference type="EMBL" id="FTOC01000010">
    <property type="protein sequence ID" value="SIS59638.1"/>
    <property type="molecule type" value="Genomic_DNA"/>
</dbReference>
<organism evidence="3 4">
    <name type="scientific">Salimicrobium flavidum</name>
    <dbReference type="NCBI Taxonomy" id="570947"/>
    <lineage>
        <taxon>Bacteria</taxon>
        <taxon>Bacillati</taxon>
        <taxon>Bacillota</taxon>
        <taxon>Bacilli</taxon>
        <taxon>Bacillales</taxon>
        <taxon>Bacillaceae</taxon>
        <taxon>Salimicrobium</taxon>
    </lineage>
</organism>